<sequence length="184" mass="20615">MGLSQFTQWCECKISSIAPARALYSFLYKKAVMEEIELAEVSESDNVLFIGGGAVPYTSIYIAEKCNKITVIDCNKCCVSKAQSLLKKLKVGNIEVKNVDGQDYDFSPYNVIFVPLQAEPKKEILKSIALTADREAKILIRAPKASCKCYTPIENIPAKLEKFKKLKQITFDKTFLCRAKDIKA</sequence>
<reference evidence="1" key="2">
    <citation type="submission" date="2024-06" db="EMBL/GenBank/DDBJ databases">
        <authorList>
            <person name="Petrova K.O."/>
            <person name="Toshchakov S.V."/>
            <person name="Boltjanskaja Y.V."/>
            <person name="Kevbrin V.V."/>
        </authorList>
    </citation>
    <scope>NUCLEOTIDE SEQUENCE</scope>
    <source>
        <strain evidence="1">Z-710</strain>
    </source>
</reference>
<accession>A0AAU8HPU4</accession>
<reference evidence="1" key="1">
    <citation type="journal article" date="2018" name="Antonie Van Leeuwenhoek">
        <title>Proteinivorax hydrogeniformans sp. nov., an anaerobic, haloalkaliphilic bacterium fermenting proteinaceous compounds with high hydrogen production.</title>
        <authorList>
            <person name="Boltyanskaya Y."/>
            <person name="Detkova E."/>
            <person name="Pimenov N."/>
            <person name="Kevbrin V."/>
        </authorList>
    </citation>
    <scope>NUCLEOTIDE SEQUENCE</scope>
    <source>
        <strain evidence="1">Z-710</strain>
    </source>
</reference>
<evidence type="ECO:0000313" key="1">
    <source>
        <dbReference type="EMBL" id="XCI27653.1"/>
    </source>
</evidence>
<dbReference type="RefSeq" id="WP_353892231.1">
    <property type="nucleotide sequence ID" value="NZ_CP159485.1"/>
</dbReference>
<dbReference type="SUPFAM" id="SSF53335">
    <property type="entry name" value="S-adenosyl-L-methionine-dependent methyltransferases"/>
    <property type="match status" value="1"/>
</dbReference>
<organism evidence="1">
    <name type="scientific">Proteinivorax hydrogeniformans</name>
    <dbReference type="NCBI Taxonomy" id="1826727"/>
    <lineage>
        <taxon>Bacteria</taxon>
        <taxon>Bacillati</taxon>
        <taxon>Bacillota</taxon>
        <taxon>Clostridia</taxon>
        <taxon>Eubacteriales</taxon>
        <taxon>Proteinivoracaceae</taxon>
        <taxon>Proteinivorax</taxon>
    </lineage>
</organism>
<proteinExistence type="predicted"/>
<dbReference type="InterPro" id="IPR029063">
    <property type="entry name" value="SAM-dependent_MTases_sf"/>
</dbReference>
<gene>
    <name evidence="1" type="ORF">PRVXH_001561</name>
</gene>
<dbReference type="Gene3D" id="3.40.50.150">
    <property type="entry name" value="Vaccinia Virus protein VP39"/>
    <property type="match status" value="1"/>
</dbReference>
<protein>
    <recommendedName>
        <fullName evidence="2">Nicotianamine synthase protein</fullName>
    </recommendedName>
</protein>
<dbReference type="EMBL" id="CP159485">
    <property type="protein sequence ID" value="XCI27653.1"/>
    <property type="molecule type" value="Genomic_DNA"/>
</dbReference>
<dbReference type="AlphaFoldDB" id="A0AAU8HPU4"/>
<evidence type="ECO:0008006" key="2">
    <source>
        <dbReference type="Google" id="ProtNLM"/>
    </source>
</evidence>
<dbReference type="Pfam" id="PF01135">
    <property type="entry name" value="PCMT"/>
    <property type="match status" value="1"/>
</dbReference>
<name>A0AAU8HPU4_9FIRM</name>